<evidence type="ECO:0000313" key="2">
    <source>
        <dbReference type="Proteomes" id="UP000324222"/>
    </source>
</evidence>
<protein>
    <submittedName>
        <fullName evidence="1">Uncharacterized protein</fullName>
    </submittedName>
</protein>
<comment type="caution">
    <text evidence="1">The sequence shown here is derived from an EMBL/GenBank/DDBJ whole genome shotgun (WGS) entry which is preliminary data.</text>
</comment>
<evidence type="ECO:0000313" key="1">
    <source>
        <dbReference type="EMBL" id="MPC18008.1"/>
    </source>
</evidence>
<sequence length="79" mass="9199">MHENVILKTTAAQLERRRERLRSFCLQPHGWTFDSQVIDHHTLAKSLWQETPLQQLKQDSSGPFQPLISSKSHAFIFSL</sequence>
<dbReference type="EMBL" id="VSRR010000639">
    <property type="protein sequence ID" value="MPC18008.1"/>
    <property type="molecule type" value="Genomic_DNA"/>
</dbReference>
<dbReference type="Proteomes" id="UP000324222">
    <property type="component" value="Unassembled WGS sequence"/>
</dbReference>
<accession>A0A5B7D9J8</accession>
<keyword evidence="2" id="KW-1185">Reference proteome</keyword>
<proteinExistence type="predicted"/>
<gene>
    <name evidence="1" type="ORF">E2C01_010879</name>
</gene>
<organism evidence="1 2">
    <name type="scientific">Portunus trituberculatus</name>
    <name type="common">Swimming crab</name>
    <name type="synonym">Neptunus trituberculatus</name>
    <dbReference type="NCBI Taxonomy" id="210409"/>
    <lineage>
        <taxon>Eukaryota</taxon>
        <taxon>Metazoa</taxon>
        <taxon>Ecdysozoa</taxon>
        <taxon>Arthropoda</taxon>
        <taxon>Crustacea</taxon>
        <taxon>Multicrustacea</taxon>
        <taxon>Malacostraca</taxon>
        <taxon>Eumalacostraca</taxon>
        <taxon>Eucarida</taxon>
        <taxon>Decapoda</taxon>
        <taxon>Pleocyemata</taxon>
        <taxon>Brachyura</taxon>
        <taxon>Eubrachyura</taxon>
        <taxon>Portunoidea</taxon>
        <taxon>Portunidae</taxon>
        <taxon>Portuninae</taxon>
        <taxon>Portunus</taxon>
    </lineage>
</organism>
<dbReference type="AlphaFoldDB" id="A0A5B7D9J8"/>
<name>A0A5B7D9J8_PORTR</name>
<reference evidence="1 2" key="1">
    <citation type="submission" date="2019-05" db="EMBL/GenBank/DDBJ databases">
        <title>Another draft genome of Portunus trituberculatus and its Hox gene families provides insights of decapod evolution.</title>
        <authorList>
            <person name="Jeong J.-H."/>
            <person name="Song I."/>
            <person name="Kim S."/>
            <person name="Choi T."/>
            <person name="Kim D."/>
            <person name="Ryu S."/>
            <person name="Kim W."/>
        </authorList>
    </citation>
    <scope>NUCLEOTIDE SEQUENCE [LARGE SCALE GENOMIC DNA]</scope>
    <source>
        <tissue evidence="1">Muscle</tissue>
    </source>
</reference>